<feature type="compositionally biased region" description="Polar residues" evidence="1">
    <location>
        <begin position="257"/>
        <end position="269"/>
    </location>
</feature>
<feature type="compositionally biased region" description="Polar residues" evidence="1">
    <location>
        <begin position="135"/>
        <end position="149"/>
    </location>
</feature>
<feature type="region of interest" description="Disordered" evidence="1">
    <location>
        <begin position="226"/>
        <end position="278"/>
    </location>
</feature>
<protein>
    <submittedName>
        <fullName evidence="3">Uncharacterized protein</fullName>
    </submittedName>
</protein>
<feature type="compositionally biased region" description="Low complexity" evidence="1">
    <location>
        <begin position="239"/>
        <end position="256"/>
    </location>
</feature>
<gene>
    <name evidence="3" type="ORF">BCR41DRAFT_66555</name>
</gene>
<feature type="compositionally biased region" description="Acidic residues" evidence="1">
    <location>
        <begin position="381"/>
        <end position="392"/>
    </location>
</feature>
<organism evidence="3 4">
    <name type="scientific">Lobosporangium transversale</name>
    <dbReference type="NCBI Taxonomy" id="64571"/>
    <lineage>
        <taxon>Eukaryota</taxon>
        <taxon>Fungi</taxon>
        <taxon>Fungi incertae sedis</taxon>
        <taxon>Mucoromycota</taxon>
        <taxon>Mortierellomycotina</taxon>
        <taxon>Mortierellomycetes</taxon>
        <taxon>Mortierellales</taxon>
        <taxon>Mortierellaceae</taxon>
        <taxon>Lobosporangium</taxon>
    </lineage>
</organism>
<dbReference type="GeneID" id="33572813"/>
<evidence type="ECO:0000313" key="4">
    <source>
        <dbReference type="Proteomes" id="UP000193648"/>
    </source>
</evidence>
<feature type="transmembrane region" description="Helical" evidence="2">
    <location>
        <begin position="44"/>
        <end position="65"/>
    </location>
</feature>
<keyword evidence="2" id="KW-0812">Transmembrane</keyword>
<dbReference type="EMBL" id="MCFF01000002">
    <property type="protein sequence ID" value="ORZ28094.1"/>
    <property type="molecule type" value="Genomic_DNA"/>
</dbReference>
<proteinExistence type="predicted"/>
<evidence type="ECO:0000313" key="3">
    <source>
        <dbReference type="EMBL" id="ORZ28094.1"/>
    </source>
</evidence>
<feature type="region of interest" description="Disordered" evidence="1">
    <location>
        <begin position="91"/>
        <end position="149"/>
    </location>
</feature>
<feature type="compositionally biased region" description="Low complexity" evidence="1">
    <location>
        <begin position="344"/>
        <end position="355"/>
    </location>
</feature>
<dbReference type="InParanoid" id="A0A1Y2H252"/>
<feature type="transmembrane region" description="Helical" evidence="2">
    <location>
        <begin position="12"/>
        <end position="32"/>
    </location>
</feature>
<dbReference type="RefSeq" id="XP_021885779.1">
    <property type="nucleotide sequence ID" value="XM_022030972.1"/>
</dbReference>
<keyword evidence="2" id="KW-1133">Transmembrane helix</keyword>
<feature type="compositionally biased region" description="Basic and acidic residues" evidence="1">
    <location>
        <begin position="359"/>
        <end position="380"/>
    </location>
</feature>
<evidence type="ECO:0000256" key="1">
    <source>
        <dbReference type="SAM" id="MobiDB-lite"/>
    </source>
</evidence>
<name>A0A1Y2H252_9FUNG</name>
<sequence length="392" mass="42721">MFKHVYPPWHKPVQRCLFVIAAVLCITLPVAYGKHHSISSKTLGAVLGVFFGLWLIFSLIARFLIPSPVVESSLPIYTHSPIRTPVVLHSPNRSDAQPAAPAIRLHPPPSSDASLSPSLPPIPSAVVKGPRFTLPESTSTDDSSNSLMPSRAQHNVTFQTRPRGNTADSTNSQVYPTFAVYRQAQHGNFEAFAQRVKRAFAVSQAQQQLLKEDEDRRQQLELEHRKELQQDHGLQARPSNTRTRSSSSILNPFPSSATTGSSNNKNNINATGTRSRSASAASMIGDIAEKIKNGSFFRRPTIIPLATNAATAMASHEGDSSVSPDKKRNDNNLKICEPSEVEAIGESGSSSMIEIKATSSEENHPQTGSDPDRVRCRSNEQEADSDAIDTKV</sequence>
<reference evidence="3 4" key="1">
    <citation type="submission" date="2016-07" db="EMBL/GenBank/DDBJ databases">
        <title>Pervasive Adenine N6-methylation of Active Genes in Fungi.</title>
        <authorList>
            <consortium name="DOE Joint Genome Institute"/>
            <person name="Mondo S.J."/>
            <person name="Dannebaum R.O."/>
            <person name="Kuo R.C."/>
            <person name="Labutti K."/>
            <person name="Haridas S."/>
            <person name="Kuo A."/>
            <person name="Salamov A."/>
            <person name="Ahrendt S.R."/>
            <person name="Lipzen A."/>
            <person name="Sullivan W."/>
            <person name="Andreopoulos W.B."/>
            <person name="Clum A."/>
            <person name="Lindquist E."/>
            <person name="Daum C."/>
            <person name="Ramamoorthy G.K."/>
            <person name="Gryganskyi A."/>
            <person name="Culley D."/>
            <person name="Magnuson J.K."/>
            <person name="James T.Y."/>
            <person name="O'Malley M.A."/>
            <person name="Stajich J.E."/>
            <person name="Spatafora J.W."/>
            <person name="Visel A."/>
            <person name="Grigoriev I.V."/>
        </authorList>
    </citation>
    <scope>NUCLEOTIDE SEQUENCE [LARGE SCALE GENOMIC DNA]</scope>
    <source>
        <strain evidence="3 4">NRRL 3116</strain>
    </source>
</reference>
<comment type="caution">
    <text evidence="3">The sequence shown here is derived from an EMBL/GenBank/DDBJ whole genome shotgun (WGS) entry which is preliminary data.</text>
</comment>
<dbReference type="Proteomes" id="UP000193648">
    <property type="component" value="Unassembled WGS sequence"/>
</dbReference>
<accession>A0A1Y2H252</accession>
<keyword evidence="2" id="KW-0472">Membrane</keyword>
<keyword evidence="4" id="KW-1185">Reference proteome</keyword>
<dbReference type="OrthoDB" id="2387083at2759"/>
<dbReference type="AlphaFoldDB" id="A0A1Y2H252"/>
<evidence type="ECO:0000256" key="2">
    <source>
        <dbReference type="SAM" id="Phobius"/>
    </source>
</evidence>
<feature type="region of interest" description="Disordered" evidence="1">
    <location>
        <begin position="338"/>
        <end position="392"/>
    </location>
</feature>